<keyword evidence="2" id="KW-1185">Reference proteome</keyword>
<name>A0AAV3QJ29_LITER</name>
<accession>A0AAV3QJ29</accession>
<organism evidence="1 2">
    <name type="scientific">Lithospermum erythrorhizon</name>
    <name type="common">Purple gromwell</name>
    <name type="synonym">Lithospermum officinale var. erythrorhizon</name>
    <dbReference type="NCBI Taxonomy" id="34254"/>
    <lineage>
        <taxon>Eukaryota</taxon>
        <taxon>Viridiplantae</taxon>
        <taxon>Streptophyta</taxon>
        <taxon>Embryophyta</taxon>
        <taxon>Tracheophyta</taxon>
        <taxon>Spermatophyta</taxon>
        <taxon>Magnoliopsida</taxon>
        <taxon>eudicotyledons</taxon>
        <taxon>Gunneridae</taxon>
        <taxon>Pentapetalae</taxon>
        <taxon>asterids</taxon>
        <taxon>lamiids</taxon>
        <taxon>Boraginales</taxon>
        <taxon>Boraginaceae</taxon>
        <taxon>Boraginoideae</taxon>
        <taxon>Lithospermeae</taxon>
        <taxon>Lithospermum</taxon>
    </lineage>
</organism>
<dbReference type="EMBL" id="BAABME010004513">
    <property type="protein sequence ID" value="GAA0162650.1"/>
    <property type="molecule type" value="Genomic_DNA"/>
</dbReference>
<evidence type="ECO:0000313" key="2">
    <source>
        <dbReference type="Proteomes" id="UP001454036"/>
    </source>
</evidence>
<comment type="caution">
    <text evidence="1">The sequence shown here is derived from an EMBL/GenBank/DDBJ whole genome shotgun (WGS) entry which is preliminary data.</text>
</comment>
<protein>
    <submittedName>
        <fullName evidence="1">Uncharacterized protein</fullName>
    </submittedName>
</protein>
<dbReference type="AlphaFoldDB" id="A0AAV3QJ29"/>
<evidence type="ECO:0000313" key="1">
    <source>
        <dbReference type="EMBL" id="GAA0162650.1"/>
    </source>
</evidence>
<gene>
    <name evidence="1" type="ORF">LIER_18692</name>
</gene>
<proteinExistence type="predicted"/>
<sequence>MKLCINFHGRSGWFHSNNQIPSIPDIPYANDPKFEHMSSRSRTDMRLLHVKLGAVPNFAVKKSPSG</sequence>
<reference evidence="1 2" key="1">
    <citation type="submission" date="2024-01" db="EMBL/GenBank/DDBJ databases">
        <title>The complete chloroplast genome sequence of Lithospermum erythrorhizon: insights into the phylogenetic relationship among Boraginaceae species and the maternal lineages of purple gromwells.</title>
        <authorList>
            <person name="Okada T."/>
            <person name="Watanabe K."/>
        </authorList>
    </citation>
    <scope>NUCLEOTIDE SEQUENCE [LARGE SCALE GENOMIC DNA]</scope>
</reference>
<dbReference type="Proteomes" id="UP001454036">
    <property type="component" value="Unassembled WGS sequence"/>
</dbReference>